<dbReference type="InterPro" id="IPR022301">
    <property type="entry name" value="Integral_membrane_YjbE"/>
</dbReference>
<dbReference type="PANTHER" id="PTHR30238">
    <property type="entry name" value="MEMBRANE BOUND PREDICTED REDOX MODULATOR"/>
    <property type="match status" value="1"/>
</dbReference>
<evidence type="ECO:0000313" key="7">
    <source>
        <dbReference type="EMBL" id="EFM12792.1"/>
    </source>
</evidence>
<dbReference type="Proteomes" id="UP000005387">
    <property type="component" value="Unassembled WGS sequence"/>
</dbReference>
<keyword evidence="3 6" id="KW-0812">Transmembrane</keyword>
<dbReference type="InterPro" id="IPR005496">
    <property type="entry name" value="Integral_membrane_TerC"/>
</dbReference>
<feature type="transmembrane region" description="Helical" evidence="6">
    <location>
        <begin position="206"/>
        <end position="222"/>
    </location>
</feature>
<comment type="subcellular location">
    <subcellularLocation>
        <location evidence="1">Membrane</location>
        <topology evidence="1">Multi-pass membrane protein</topology>
    </subcellularLocation>
</comment>
<evidence type="ECO:0000256" key="1">
    <source>
        <dbReference type="ARBA" id="ARBA00004141"/>
    </source>
</evidence>
<dbReference type="EMBL" id="AEDD01000001">
    <property type="protein sequence ID" value="EFM12792.1"/>
    <property type="molecule type" value="Genomic_DNA"/>
</dbReference>
<dbReference type="AlphaFoldDB" id="E0I3C8"/>
<keyword evidence="8" id="KW-1185">Reference proteome</keyword>
<feature type="transmembrane region" description="Helical" evidence="6">
    <location>
        <begin position="6"/>
        <end position="31"/>
    </location>
</feature>
<evidence type="ECO:0000256" key="4">
    <source>
        <dbReference type="ARBA" id="ARBA00022989"/>
    </source>
</evidence>
<feature type="transmembrane region" description="Helical" evidence="6">
    <location>
        <begin position="43"/>
        <end position="64"/>
    </location>
</feature>
<evidence type="ECO:0000256" key="5">
    <source>
        <dbReference type="ARBA" id="ARBA00023136"/>
    </source>
</evidence>
<feature type="transmembrane region" description="Helical" evidence="6">
    <location>
        <begin position="108"/>
        <end position="133"/>
    </location>
</feature>
<evidence type="ECO:0000256" key="3">
    <source>
        <dbReference type="ARBA" id="ARBA00022692"/>
    </source>
</evidence>
<dbReference type="GO" id="GO:0016020">
    <property type="term" value="C:membrane"/>
    <property type="evidence" value="ECO:0007669"/>
    <property type="project" value="UniProtKB-SubCell"/>
</dbReference>
<keyword evidence="5 6" id="KW-0472">Membrane</keyword>
<dbReference type="PANTHER" id="PTHR30238:SF4">
    <property type="entry name" value="SLL1022 PROTEIN"/>
    <property type="match status" value="1"/>
</dbReference>
<dbReference type="eggNOG" id="COG0861">
    <property type="taxonomic scope" value="Bacteria"/>
</dbReference>
<comment type="similarity">
    <text evidence="2">Belongs to the TerC family.</text>
</comment>
<organism evidence="7 8">
    <name type="scientific">Paenibacillus curdlanolyticus YK9</name>
    <dbReference type="NCBI Taxonomy" id="717606"/>
    <lineage>
        <taxon>Bacteria</taxon>
        <taxon>Bacillati</taxon>
        <taxon>Bacillota</taxon>
        <taxon>Bacilli</taxon>
        <taxon>Bacillales</taxon>
        <taxon>Paenibacillaceae</taxon>
        <taxon>Paenibacillus</taxon>
    </lineage>
</organism>
<feature type="transmembrane region" description="Helical" evidence="6">
    <location>
        <begin position="169"/>
        <end position="186"/>
    </location>
</feature>
<dbReference type="STRING" id="717606.PaecuDRAFT_0303"/>
<sequence length="228" mass="24390">MYKLDSLIVFMQIVLINMLLSGDNAVVIGMASNQLPPAQRKRAVWWGSAAAVLLRCVLTIAAVTLLQIPYLQAAGAVLLGIIAVKLFKDAFNGTEDEGHSLGSRKTTLFAAIRTIIAADFVMSLDNVLAIAAVADGEPVLIILGIIVSIPIIIWGSHFIGALLRKYPPLVYLGAALLGYAAGEMLVNDPGLDRLLFHGSQAVHDAIPLFCVPFVVIIGLLIRPKMALR</sequence>
<proteinExistence type="inferred from homology"/>
<dbReference type="NCBIfam" id="TIGR03717">
    <property type="entry name" value="R_switched_YjbE"/>
    <property type="match status" value="1"/>
</dbReference>
<evidence type="ECO:0000256" key="6">
    <source>
        <dbReference type="SAM" id="Phobius"/>
    </source>
</evidence>
<accession>E0I3C8</accession>
<evidence type="ECO:0000313" key="8">
    <source>
        <dbReference type="Proteomes" id="UP000005387"/>
    </source>
</evidence>
<reference evidence="7 8" key="1">
    <citation type="submission" date="2010-07" db="EMBL/GenBank/DDBJ databases">
        <title>The draft genome of Paenibacillus curdlanolyticus YK9.</title>
        <authorList>
            <consortium name="US DOE Joint Genome Institute (JGI-PGF)"/>
            <person name="Lucas S."/>
            <person name="Copeland A."/>
            <person name="Lapidus A."/>
            <person name="Cheng J.-F."/>
            <person name="Bruce D."/>
            <person name="Goodwin L."/>
            <person name="Pitluck S."/>
            <person name="Land M.L."/>
            <person name="Hauser L."/>
            <person name="Chang Y.-J."/>
            <person name="Jeffries C."/>
            <person name="Anderson I.J."/>
            <person name="Johnson E."/>
            <person name="Loganathan U."/>
            <person name="Mulhopadhyay B."/>
            <person name="Kyrpides N."/>
            <person name="Woyke T.J."/>
        </authorList>
    </citation>
    <scope>NUCLEOTIDE SEQUENCE [LARGE SCALE GENOMIC DNA]</scope>
    <source>
        <strain evidence="7 8">YK9</strain>
    </source>
</reference>
<evidence type="ECO:0000256" key="2">
    <source>
        <dbReference type="ARBA" id="ARBA00007511"/>
    </source>
</evidence>
<dbReference type="Pfam" id="PF03741">
    <property type="entry name" value="TerC"/>
    <property type="match status" value="1"/>
</dbReference>
<keyword evidence="4 6" id="KW-1133">Transmembrane helix</keyword>
<name>E0I3C8_9BACL</name>
<feature type="transmembrane region" description="Helical" evidence="6">
    <location>
        <begin position="139"/>
        <end position="162"/>
    </location>
</feature>
<protein>
    <submittedName>
        <fullName evidence="7">Integral membrane protein TerC</fullName>
    </submittedName>
</protein>
<gene>
    <name evidence="7" type="ORF">PaecuDRAFT_0303</name>
</gene>
<feature type="transmembrane region" description="Helical" evidence="6">
    <location>
        <begin position="70"/>
        <end position="87"/>
    </location>
</feature>